<evidence type="ECO:0000313" key="2">
    <source>
        <dbReference type="Proteomes" id="UP000499080"/>
    </source>
</evidence>
<reference evidence="1 2" key="1">
    <citation type="journal article" date="2019" name="Sci. Rep.">
        <title>Orb-weaving spider Araneus ventricosus genome elucidates the spidroin gene catalogue.</title>
        <authorList>
            <person name="Kono N."/>
            <person name="Nakamura H."/>
            <person name="Ohtoshi R."/>
            <person name="Moran D.A.P."/>
            <person name="Shinohara A."/>
            <person name="Yoshida Y."/>
            <person name="Fujiwara M."/>
            <person name="Mori M."/>
            <person name="Tomita M."/>
            <person name="Arakawa K."/>
        </authorList>
    </citation>
    <scope>NUCLEOTIDE SEQUENCE [LARGE SCALE GENOMIC DNA]</scope>
</reference>
<evidence type="ECO:0008006" key="3">
    <source>
        <dbReference type="Google" id="ProtNLM"/>
    </source>
</evidence>
<gene>
    <name evidence="1" type="ORF">AVEN_216529_1</name>
</gene>
<accession>A0A4Y2EY61</accession>
<name>A0A4Y2EY61_ARAVE</name>
<dbReference type="OrthoDB" id="6627680at2759"/>
<organism evidence="1 2">
    <name type="scientific">Araneus ventricosus</name>
    <name type="common">Orbweaver spider</name>
    <name type="synonym">Epeira ventricosa</name>
    <dbReference type="NCBI Taxonomy" id="182803"/>
    <lineage>
        <taxon>Eukaryota</taxon>
        <taxon>Metazoa</taxon>
        <taxon>Ecdysozoa</taxon>
        <taxon>Arthropoda</taxon>
        <taxon>Chelicerata</taxon>
        <taxon>Arachnida</taxon>
        <taxon>Araneae</taxon>
        <taxon>Araneomorphae</taxon>
        <taxon>Entelegynae</taxon>
        <taxon>Araneoidea</taxon>
        <taxon>Araneidae</taxon>
        <taxon>Araneus</taxon>
    </lineage>
</organism>
<comment type="caution">
    <text evidence="1">The sequence shown here is derived from an EMBL/GenBank/DDBJ whole genome shotgun (WGS) entry which is preliminary data.</text>
</comment>
<protein>
    <recommendedName>
        <fullName evidence="3">Transposable element P transposase</fullName>
    </recommendedName>
</protein>
<keyword evidence="2" id="KW-1185">Reference proteome</keyword>
<dbReference type="Proteomes" id="UP000499080">
    <property type="component" value="Unassembled WGS sequence"/>
</dbReference>
<sequence length="131" mass="14959">MFDCRYVFISFSLEKLLLPAAAVTRKIWAFADPPHYLKLLRNHFVDTGLVLKDGTVLIKNISEEVFEKDRGEYKLCLKLKPNLLTIRGNERQKAYPAKTLFSATTAEAMLLLTGNQRAAEFFELVDSFLIS</sequence>
<dbReference type="EMBL" id="BGPR01000718">
    <property type="protein sequence ID" value="GBM32824.1"/>
    <property type="molecule type" value="Genomic_DNA"/>
</dbReference>
<dbReference type="AlphaFoldDB" id="A0A4Y2EY61"/>
<evidence type="ECO:0000313" key="1">
    <source>
        <dbReference type="EMBL" id="GBM32824.1"/>
    </source>
</evidence>
<proteinExistence type="predicted"/>